<dbReference type="InterPro" id="IPR006598">
    <property type="entry name" value="CAP10"/>
</dbReference>
<proteinExistence type="predicted"/>
<dbReference type="PANTHER" id="PTHR12203:SF118">
    <property type="entry name" value="BETA-1,2-XYLOSYLTRANSFERASE 1"/>
    <property type="match status" value="1"/>
</dbReference>
<reference evidence="4 5" key="1">
    <citation type="journal article" date="2016" name="Mol. Biol. Evol.">
        <title>Comparative Genomics of Early-Diverging Mushroom-Forming Fungi Provides Insights into the Origins of Lignocellulose Decay Capabilities.</title>
        <authorList>
            <person name="Nagy L.G."/>
            <person name="Riley R."/>
            <person name="Tritt A."/>
            <person name="Adam C."/>
            <person name="Daum C."/>
            <person name="Floudas D."/>
            <person name="Sun H."/>
            <person name="Yadav J.S."/>
            <person name="Pangilinan J."/>
            <person name="Larsson K.H."/>
            <person name="Matsuura K."/>
            <person name="Barry K."/>
            <person name="Labutti K."/>
            <person name="Kuo R."/>
            <person name="Ohm R.A."/>
            <person name="Bhattacharya S.S."/>
            <person name="Shirouzu T."/>
            <person name="Yoshinaga Y."/>
            <person name="Martin F.M."/>
            <person name="Grigoriev I.V."/>
            <person name="Hibbett D.S."/>
        </authorList>
    </citation>
    <scope>NUCLEOTIDE SEQUENCE [LARGE SCALE GENOMIC DNA]</scope>
    <source>
        <strain evidence="4 5">HHB10207 ss-3</strain>
    </source>
</reference>
<feature type="region of interest" description="Disordered" evidence="1">
    <location>
        <begin position="1"/>
        <end position="23"/>
    </location>
</feature>
<keyword evidence="5" id="KW-1185">Reference proteome</keyword>
<dbReference type="InterPro" id="IPR051091">
    <property type="entry name" value="O-Glucosyltr/Glycosyltrsf_90"/>
</dbReference>
<evidence type="ECO:0000313" key="5">
    <source>
        <dbReference type="Proteomes" id="UP000076798"/>
    </source>
</evidence>
<dbReference type="SMART" id="SM00672">
    <property type="entry name" value="CAP10"/>
    <property type="match status" value="1"/>
</dbReference>
<feature type="region of interest" description="Disordered" evidence="1">
    <location>
        <begin position="59"/>
        <end position="82"/>
    </location>
</feature>
<feature type="transmembrane region" description="Helical" evidence="2">
    <location>
        <begin position="31"/>
        <end position="51"/>
    </location>
</feature>
<evidence type="ECO:0000256" key="1">
    <source>
        <dbReference type="SAM" id="MobiDB-lite"/>
    </source>
</evidence>
<name>A0A166JE72_9AGAM</name>
<dbReference type="Pfam" id="PF05686">
    <property type="entry name" value="Glyco_transf_90"/>
    <property type="match status" value="1"/>
</dbReference>
<evidence type="ECO:0000259" key="3">
    <source>
        <dbReference type="SMART" id="SM00672"/>
    </source>
</evidence>
<feature type="compositionally biased region" description="Basic and acidic residues" evidence="1">
    <location>
        <begin position="7"/>
        <end position="23"/>
    </location>
</feature>
<gene>
    <name evidence="4" type="ORF">SISSUDRAFT_1039197</name>
</gene>
<feature type="domain" description="Glycosyl transferase CAP10" evidence="3">
    <location>
        <begin position="346"/>
        <end position="558"/>
    </location>
</feature>
<keyword evidence="2" id="KW-0812">Transmembrane</keyword>
<dbReference type="EMBL" id="KV428004">
    <property type="protein sequence ID" value="KZT44639.1"/>
    <property type="molecule type" value="Genomic_DNA"/>
</dbReference>
<dbReference type="OrthoDB" id="541052at2759"/>
<keyword evidence="2" id="KW-0472">Membrane</keyword>
<keyword evidence="2" id="KW-1133">Transmembrane helix</keyword>
<dbReference type="Proteomes" id="UP000076798">
    <property type="component" value="Unassembled WGS sequence"/>
</dbReference>
<evidence type="ECO:0000256" key="2">
    <source>
        <dbReference type="SAM" id="Phobius"/>
    </source>
</evidence>
<dbReference type="AlphaFoldDB" id="A0A166JE72"/>
<organism evidence="4 5">
    <name type="scientific">Sistotremastrum suecicum HHB10207 ss-3</name>
    <dbReference type="NCBI Taxonomy" id="1314776"/>
    <lineage>
        <taxon>Eukaryota</taxon>
        <taxon>Fungi</taxon>
        <taxon>Dikarya</taxon>
        <taxon>Basidiomycota</taxon>
        <taxon>Agaricomycotina</taxon>
        <taxon>Agaricomycetes</taxon>
        <taxon>Sistotremastrales</taxon>
        <taxon>Sistotremastraceae</taxon>
        <taxon>Sistotremastrum</taxon>
    </lineage>
</organism>
<protein>
    <recommendedName>
        <fullName evidence="3">Glycosyl transferase CAP10 domain-containing protein</fullName>
    </recommendedName>
</protein>
<evidence type="ECO:0000313" key="4">
    <source>
        <dbReference type="EMBL" id="KZT44639.1"/>
    </source>
</evidence>
<accession>A0A166JE72</accession>
<dbReference type="PANTHER" id="PTHR12203">
    <property type="entry name" value="KDEL LYS-ASP-GLU-LEU CONTAINING - RELATED"/>
    <property type="match status" value="1"/>
</dbReference>
<sequence>MLRSRYSKRDSSPTRIYLTDDPRGRPARRRLTNLTAVLSLLALITLTYILFASFSDNNPPTSETDPRLAWLDDDSQPSKPRVVEREKPLVVKSVVHKWRADGLVTPSEHAQTNPVYECISRSRFLWESILDSRGGDMETALRVFRHREDGLEFVEESMHFDRMVADHLSLYEYIPSELLNKRQAETENLPGTFTLIVRRGRPSIYFPLPSSEVKDGPRLSPDRGQEEAAILTTFVKPLTKKLANVRATFSFSKFPRHVIPFETYDLFALERPLVEDEVLAHEGLMRHPSWTLTGGCAEERKGQYSADDAKKAVNPELSEIRLVHSLPRASDPCIHTYLSELHSIFEDAEDGLHIRLYPILSQHSSPWSFDIVVPPLGLFNTTSQVKYIPFAERNPGLFWRRPKPKNATHPSQRLYNLLRNPKQPRRLLDPTPTQDRAFTKVIKPVSAYLPVDIDFSHYANPNFDDRKFKFAIELDEAVRFRQMLLSGCLVFRPVIISDWVTDRAIPWIHYVPVQPNLVDLPTLLAFFSANDKLAEEIASAGREWALDMLSDDLARRDWERTLMHLSHMQAKMV</sequence>